<reference evidence="2 3" key="1">
    <citation type="journal article" date="2019" name="Int. J. Syst. Evol. Microbiol.">
        <title>The Global Catalogue of Microorganisms (GCM) 10K type strain sequencing project: providing services to taxonomists for standard genome sequencing and annotation.</title>
        <authorList>
            <consortium name="The Broad Institute Genomics Platform"/>
            <consortium name="The Broad Institute Genome Sequencing Center for Infectious Disease"/>
            <person name="Wu L."/>
            <person name="Ma J."/>
        </authorList>
    </citation>
    <scope>NUCLEOTIDE SEQUENCE [LARGE SCALE GENOMIC DNA]</scope>
    <source>
        <strain evidence="2 3">JCM 6922</strain>
    </source>
</reference>
<dbReference type="EMBL" id="BAAATK010000004">
    <property type="protein sequence ID" value="GAA2425393.1"/>
    <property type="molecule type" value="Genomic_DNA"/>
</dbReference>
<evidence type="ECO:0000313" key="2">
    <source>
        <dbReference type="EMBL" id="GAA2425393.1"/>
    </source>
</evidence>
<protein>
    <recommendedName>
        <fullName evidence="4">Secreted protein</fullName>
    </recommendedName>
</protein>
<dbReference type="Proteomes" id="UP001500460">
    <property type="component" value="Unassembled WGS sequence"/>
</dbReference>
<gene>
    <name evidence="2" type="ORF">GCM10010421_10110</name>
</gene>
<keyword evidence="3" id="KW-1185">Reference proteome</keyword>
<proteinExistence type="predicted"/>
<name>A0ABN3JC54_9ACTN</name>
<feature type="compositionally biased region" description="Low complexity" evidence="1">
    <location>
        <begin position="58"/>
        <end position="76"/>
    </location>
</feature>
<feature type="region of interest" description="Disordered" evidence="1">
    <location>
        <begin position="31"/>
        <end position="140"/>
    </location>
</feature>
<evidence type="ECO:0008006" key="4">
    <source>
        <dbReference type="Google" id="ProtNLM"/>
    </source>
</evidence>
<accession>A0ABN3JC54</accession>
<feature type="compositionally biased region" description="Polar residues" evidence="1">
    <location>
        <begin position="130"/>
        <end position="140"/>
    </location>
</feature>
<evidence type="ECO:0000256" key="1">
    <source>
        <dbReference type="SAM" id="MobiDB-lite"/>
    </source>
</evidence>
<organism evidence="2 3">
    <name type="scientific">Streptomyces glaucus</name>
    <dbReference type="NCBI Taxonomy" id="284029"/>
    <lineage>
        <taxon>Bacteria</taxon>
        <taxon>Bacillati</taxon>
        <taxon>Actinomycetota</taxon>
        <taxon>Actinomycetes</taxon>
        <taxon>Kitasatosporales</taxon>
        <taxon>Streptomycetaceae</taxon>
        <taxon>Streptomyces</taxon>
    </lineage>
</organism>
<comment type="caution">
    <text evidence="2">The sequence shown here is derived from an EMBL/GenBank/DDBJ whole genome shotgun (WGS) entry which is preliminary data.</text>
</comment>
<evidence type="ECO:0000313" key="3">
    <source>
        <dbReference type="Proteomes" id="UP001500460"/>
    </source>
</evidence>
<sequence>MPPLMIAEAAADAAVLRRETELGFTKVAGSSMGSRAAITNRRCFPSRGGTPGRPGMNRAGAPARRTTGRLRGTAAALRRRDTQPRPDSPGGTGPARVVGTPRRTADVLWDGDGSADPSPGRTPPGRPSEMNASASTSALH</sequence>